<dbReference type="InterPro" id="IPR043519">
    <property type="entry name" value="NT_sf"/>
</dbReference>
<dbReference type="SUPFAM" id="SSF81891">
    <property type="entry name" value="Poly A polymerase C-terminal region-like"/>
    <property type="match status" value="1"/>
</dbReference>
<dbReference type="Pfam" id="PF12627">
    <property type="entry name" value="PolyA_pol_RNAbd"/>
    <property type="match status" value="1"/>
</dbReference>
<evidence type="ECO:0000256" key="4">
    <source>
        <dbReference type="ARBA" id="ARBA00022884"/>
    </source>
</evidence>
<dbReference type="Gene3D" id="3.30.460.10">
    <property type="entry name" value="Beta Polymerase, domain 2"/>
    <property type="match status" value="1"/>
</dbReference>
<comment type="similarity">
    <text evidence="1 5">Belongs to the tRNA nucleotidyltransferase/poly(A) polymerase family.</text>
</comment>
<keyword evidence="3" id="KW-0547">Nucleotide-binding</keyword>
<evidence type="ECO:0000256" key="3">
    <source>
        <dbReference type="ARBA" id="ARBA00022741"/>
    </source>
</evidence>
<reference evidence="9 10" key="1">
    <citation type="journal article" date="2022" name="bioRxiv">
        <title>Genomics of Preaxostyla Flagellates Illuminates Evolutionary Transitions and the Path Towards Mitochondrial Loss.</title>
        <authorList>
            <person name="Novak L.V.F."/>
            <person name="Treitli S.C."/>
            <person name="Pyrih J."/>
            <person name="Halakuc P."/>
            <person name="Pipaliya S.V."/>
            <person name="Vacek V."/>
            <person name="Brzon O."/>
            <person name="Soukal P."/>
            <person name="Eme L."/>
            <person name="Dacks J.B."/>
            <person name="Karnkowska A."/>
            <person name="Elias M."/>
            <person name="Hampl V."/>
        </authorList>
    </citation>
    <scope>NUCLEOTIDE SEQUENCE [LARGE SCALE GENOMIC DNA]</scope>
    <source>
        <strain evidence="9">NAU3</strain>
        <tissue evidence="9">Gut</tissue>
    </source>
</reference>
<dbReference type="CDD" id="cd05398">
    <property type="entry name" value="NT_ClassII-CCAase"/>
    <property type="match status" value="1"/>
</dbReference>
<sequence>MADITLWREQTEEERTEKVNPQTSSSTDLLPVEQALFMLFRDTVNYFQLSTVLRVAGGWVRDKLLMRQNHDIDIATSDVLGKEFAEKVQEFMSLNNLPQSSIAVIKSNPAQSKHLETARMTLFGVEIDFVNLRTETYSEDSRIPSISFGTPEEDACRRDLTINSLFYNIQTMQVEDFTGNGLNDLANKIARTPLEPQTTLFDDPLRMLRVVRFSARYNLTLDQPLSAALSLPSLHSALASKISRERIGAELQGILSSSNPLHGLSLLREHQLFDAIFPLPDDLIWSCEWMDESMRLTRLIWTPEATLAQLFAAILFPVSHLNIITPKAKTIPISVHLLHQYALGHNLSDEVTLLLESAHALSPPITNTPATILNLASVIENGKEQWTECVHFASIAKSSPSLASQQIEQEITTIIHDLNLPLLLNFQPLCSGNDLSSHLRQKKMSPVHTHALVKFLHDWTIFNVIVVTPTPSRDDATNAFWKALEENIDRLIEESQQIEEEKARKKKEEQIKQKMDSRMKRKKE</sequence>
<evidence type="ECO:0000259" key="8">
    <source>
        <dbReference type="Pfam" id="PF12627"/>
    </source>
</evidence>
<dbReference type="EMBL" id="JARBJD010000010">
    <property type="protein sequence ID" value="KAK2962640.1"/>
    <property type="molecule type" value="Genomic_DNA"/>
</dbReference>
<keyword evidence="4 5" id="KW-0694">RNA-binding</keyword>
<evidence type="ECO:0000259" key="7">
    <source>
        <dbReference type="Pfam" id="PF01743"/>
    </source>
</evidence>
<feature type="region of interest" description="Disordered" evidence="6">
    <location>
        <begin position="1"/>
        <end position="26"/>
    </location>
</feature>
<evidence type="ECO:0000256" key="6">
    <source>
        <dbReference type="SAM" id="MobiDB-lite"/>
    </source>
</evidence>
<gene>
    <name evidence="9" type="ORF">BLNAU_2473</name>
</gene>
<feature type="domain" description="tRNA nucleotidyltransferase/poly(A) polymerase RNA and SrmB- binding" evidence="8">
    <location>
        <begin position="238"/>
        <end position="279"/>
    </location>
</feature>
<feature type="compositionally biased region" description="Basic and acidic residues" evidence="6">
    <location>
        <begin position="9"/>
        <end position="18"/>
    </location>
</feature>
<proteinExistence type="inferred from homology"/>
<evidence type="ECO:0000256" key="1">
    <source>
        <dbReference type="ARBA" id="ARBA00007265"/>
    </source>
</evidence>
<dbReference type="SUPFAM" id="SSF81301">
    <property type="entry name" value="Nucleotidyltransferase"/>
    <property type="match status" value="1"/>
</dbReference>
<accession>A0ABQ9YFX5</accession>
<evidence type="ECO:0000256" key="2">
    <source>
        <dbReference type="ARBA" id="ARBA00022679"/>
    </source>
</evidence>
<dbReference type="Proteomes" id="UP001281761">
    <property type="component" value="Unassembled WGS sequence"/>
</dbReference>
<keyword evidence="2 5" id="KW-0808">Transferase</keyword>
<dbReference type="Gene3D" id="1.10.3090.10">
    <property type="entry name" value="cca-adding enzyme, domain 2"/>
    <property type="match status" value="1"/>
</dbReference>
<evidence type="ECO:0000256" key="5">
    <source>
        <dbReference type="RuleBase" id="RU003953"/>
    </source>
</evidence>
<dbReference type="InterPro" id="IPR002646">
    <property type="entry name" value="PolA_pol_head_dom"/>
</dbReference>
<protein>
    <submittedName>
        <fullName evidence="9">Poly A polymerase</fullName>
    </submittedName>
</protein>
<dbReference type="InterPro" id="IPR032828">
    <property type="entry name" value="PolyA_RNA-bd"/>
</dbReference>
<feature type="domain" description="Poly A polymerase head" evidence="7">
    <location>
        <begin position="53"/>
        <end position="189"/>
    </location>
</feature>
<keyword evidence="10" id="KW-1185">Reference proteome</keyword>
<dbReference type="Pfam" id="PF01743">
    <property type="entry name" value="PolyA_pol"/>
    <property type="match status" value="1"/>
</dbReference>
<evidence type="ECO:0000313" key="10">
    <source>
        <dbReference type="Proteomes" id="UP001281761"/>
    </source>
</evidence>
<organism evidence="9 10">
    <name type="scientific">Blattamonas nauphoetae</name>
    <dbReference type="NCBI Taxonomy" id="2049346"/>
    <lineage>
        <taxon>Eukaryota</taxon>
        <taxon>Metamonada</taxon>
        <taxon>Preaxostyla</taxon>
        <taxon>Oxymonadida</taxon>
        <taxon>Blattamonas</taxon>
    </lineage>
</organism>
<feature type="region of interest" description="Disordered" evidence="6">
    <location>
        <begin position="498"/>
        <end position="524"/>
    </location>
</feature>
<feature type="compositionally biased region" description="Basic and acidic residues" evidence="6">
    <location>
        <begin position="498"/>
        <end position="518"/>
    </location>
</feature>
<dbReference type="PANTHER" id="PTHR13734:SF5">
    <property type="entry name" value="CCA TRNA NUCLEOTIDYLTRANSFERASE, MITOCHONDRIAL"/>
    <property type="match status" value="1"/>
</dbReference>
<comment type="caution">
    <text evidence="9">The sequence shown here is derived from an EMBL/GenBank/DDBJ whole genome shotgun (WGS) entry which is preliminary data.</text>
</comment>
<name>A0ABQ9YFX5_9EUKA</name>
<evidence type="ECO:0000313" key="9">
    <source>
        <dbReference type="EMBL" id="KAK2962640.1"/>
    </source>
</evidence>
<dbReference type="PANTHER" id="PTHR13734">
    <property type="entry name" value="TRNA-NUCLEOTIDYLTRANSFERASE"/>
    <property type="match status" value="1"/>
</dbReference>